<feature type="short sequence motif" description="DGA/G" evidence="4">
    <location>
        <begin position="166"/>
        <end position="168"/>
    </location>
</feature>
<evidence type="ECO:0000256" key="4">
    <source>
        <dbReference type="PROSITE-ProRule" id="PRU01161"/>
    </source>
</evidence>
<dbReference type="SUPFAM" id="SSF52151">
    <property type="entry name" value="FabD/lysophospholipase-like"/>
    <property type="match status" value="1"/>
</dbReference>
<dbReference type="EMBL" id="FXZD01000001">
    <property type="protein sequence ID" value="SMX65872.1"/>
    <property type="molecule type" value="Genomic_DNA"/>
</dbReference>
<reference evidence="6 7" key="1">
    <citation type="submission" date="2017-03" db="EMBL/GenBank/DDBJ databases">
        <authorList>
            <person name="Afonso C.L."/>
            <person name="Miller P.J."/>
            <person name="Scott M.A."/>
            <person name="Spackman E."/>
            <person name="Goraichik I."/>
            <person name="Dimitrov K.M."/>
            <person name="Suarez D.L."/>
            <person name="Swayne D.E."/>
        </authorList>
    </citation>
    <scope>NUCLEOTIDE SEQUENCE [LARGE SCALE GENOMIC DNA]</scope>
    <source>
        <strain evidence="6 7">CNRZ 918</strain>
    </source>
</reference>
<dbReference type="InterPro" id="IPR016035">
    <property type="entry name" value="Acyl_Trfase/lysoPLipase"/>
</dbReference>
<dbReference type="GO" id="GO:0016787">
    <property type="term" value="F:hydrolase activity"/>
    <property type="evidence" value="ECO:0007669"/>
    <property type="project" value="UniProtKB-UniRule"/>
</dbReference>
<protein>
    <submittedName>
        <fullName evidence="6">NTE family protein</fullName>
    </submittedName>
</protein>
<feature type="active site" description="Proton acceptor" evidence="4">
    <location>
        <position position="166"/>
    </location>
</feature>
<evidence type="ECO:0000313" key="6">
    <source>
        <dbReference type="EMBL" id="SMX65872.1"/>
    </source>
</evidence>
<feature type="active site" description="Nucleophile" evidence="4">
    <location>
        <position position="44"/>
    </location>
</feature>
<dbReference type="Gene3D" id="3.40.1090.10">
    <property type="entry name" value="Cytosolic phospholipase A2 catalytic domain"/>
    <property type="match status" value="1"/>
</dbReference>
<dbReference type="GO" id="GO:0016042">
    <property type="term" value="P:lipid catabolic process"/>
    <property type="evidence" value="ECO:0007669"/>
    <property type="project" value="UniProtKB-UniRule"/>
</dbReference>
<organism evidence="6 7">
    <name type="scientific">Brevibacterium antiquum CNRZ 918</name>
    <dbReference type="NCBI Taxonomy" id="1255637"/>
    <lineage>
        <taxon>Bacteria</taxon>
        <taxon>Bacillati</taxon>
        <taxon>Actinomycetota</taxon>
        <taxon>Actinomycetes</taxon>
        <taxon>Micrococcales</taxon>
        <taxon>Brevibacteriaceae</taxon>
        <taxon>Brevibacterium</taxon>
    </lineage>
</organism>
<dbReference type="AlphaFoldDB" id="A0A2H1HSI2"/>
<dbReference type="InterPro" id="IPR050301">
    <property type="entry name" value="NTE"/>
</dbReference>
<feature type="domain" description="PNPLA" evidence="5">
    <location>
        <begin position="11"/>
        <end position="179"/>
    </location>
</feature>
<evidence type="ECO:0000259" key="5">
    <source>
        <dbReference type="PROSITE" id="PS51635"/>
    </source>
</evidence>
<keyword evidence="1 4" id="KW-0378">Hydrolase</keyword>
<dbReference type="RefSeq" id="WP_167389352.1">
    <property type="nucleotide sequence ID" value="NZ_FXZD01000001.1"/>
</dbReference>
<dbReference type="PANTHER" id="PTHR14226:SF29">
    <property type="entry name" value="NEUROPATHY TARGET ESTERASE SWS"/>
    <property type="match status" value="1"/>
</dbReference>
<proteinExistence type="predicted"/>
<dbReference type="CDD" id="cd07209">
    <property type="entry name" value="Pat_hypo_Ecoli_Z1214_like"/>
    <property type="match status" value="1"/>
</dbReference>
<evidence type="ECO:0000256" key="1">
    <source>
        <dbReference type="ARBA" id="ARBA00022801"/>
    </source>
</evidence>
<dbReference type="Proteomes" id="UP000234433">
    <property type="component" value="Unassembled WGS sequence"/>
</dbReference>
<name>A0A2H1HSI2_9MICO</name>
<gene>
    <name evidence="6" type="ORF">BANT918_00415</name>
</gene>
<dbReference type="InterPro" id="IPR002641">
    <property type="entry name" value="PNPLA_dom"/>
</dbReference>
<evidence type="ECO:0000256" key="3">
    <source>
        <dbReference type="ARBA" id="ARBA00023098"/>
    </source>
</evidence>
<dbReference type="Pfam" id="PF01734">
    <property type="entry name" value="Patatin"/>
    <property type="match status" value="1"/>
</dbReference>
<keyword evidence="3 4" id="KW-0443">Lipid metabolism</keyword>
<sequence length="306" mass="32400">MGIELPRPVGFVLGGGGSLGAVQVGMLRALTKHSITPDGITGTSVGALNGAMLASFEDGLERLETAWVGIKQDDIFPDNLLEMIWRLGRSRTHAVENAPLRSMIEKTIAHERFEQLPIPLRVVTLDLLTGTEVVFKAGPLTPALLATAAIPGVFPAVNIDGQELVDGGIVSNVPVKQALAAGAASLVVLDTTVPADPDHLSTGRGARVRDVLARVTEIQFRAQLLASLPSVAAEVPVLYLPPPTPRTVSPVDFTQSDALIEDAYDVADRFLSSIVVDGAGIYGDPYTRYVVGRANRRLDAATDIET</sequence>
<feature type="short sequence motif" description="GXSXG" evidence="4">
    <location>
        <begin position="42"/>
        <end position="46"/>
    </location>
</feature>
<dbReference type="PROSITE" id="PS51635">
    <property type="entry name" value="PNPLA"/>
    <property type="match status" value="1"/>
</dbReference>
<evidence type="ECO:0000313" key="7">
    <source>
        <dbReference type="Proteomes" id="UP000234433"/>
    </source>
</evidence>
<feature type="short sequence motif" description="GXGXXG" evidence="4">
    <location>
        <begin position="15"/>
        <end position="20"/>
    </location>
</feature>
<dbReference type="PANTHER" id="PTHR14226">
    <property type="entry name" value="NEUROPATHY TARGET ESTERASE/SWISS CHEESE D.MELANOGASTER"/>
    <property type="match status" value="1"/>
</dbReference>
<keyword evidence="2 4" id="KW-0442">Lipid degradation</keyword>
<accession>A0A2H1HSI2</accession>
<evidence type="ECO:0000256" key="2">
    <source>
        <dbReference type="ARBA" id="ARBA00022963"/>
    </source>
</evidence>